<proteinExistence type="inferred from homology"/>
<dbReference type="InterPro" id="IPR051531">
    <property type="entry name" value="N-acetyltransferase"/>
</dbReference>
<evidence type="ECO:0000313" key="5">
    <source>
        <dbReference type="EMBL" id="GII57106.1"/>
    </source>
</evidence>
<comment type="similarity">
    <text evidence="3">Belongs to the acetyltransferase family. RimJ subfamily.</text>
</comment>
<dbReference type="InterPro" id="IPR016181">
    <property type="entry name" value="Acyl_CoA_acyltransferase"/>
</dbReference>
<keyword evidence="1" id="KW-0808">Transferase</keyword>
<dbReference type="PROSITE" id="PS51186">
    <property type="entry name" value="GNAT"/>
    <property type="match status" value="1"/>
</dbReference>
<evidence type="ECO:0000256" key="2">
    <source>
        <dbReference type="ARBA" id="ARBA00023315"/>
    </source>
</evidence>
<feature type="domain" description="N-acetyltransferase" evidence="4">
    <location>
        <begin position="18"/>
        <end position="177"/>
    </location>
</feature>
<evidence type="ECO:0000256" key="3">
    <source>
        <dbReference type="ARBA" id="ARBA00038502"/>
    </source>
</evidence>
<keyword evidence="2" id="KW-0012">Acyltransferase</keyword>
<gene>
    <name evidence="5" type="ORF">Pth03_54950</name>
</gene>
<evidence type="ECO:0000313" key="6">
    <source>
        <dbReference type="Proteomes" id="UP000605992"/>
    </source>
</evidence>
<dbReference type="AlphaFoldDB" id="A0A8J3V905"/>
<comment type="caution">
    <text evidence="5">The sequence shown here is derived from an EMBL/GenBank/DDBJ whole genome shotgun (WGS) entry which is preliminary data.</text>
</comment>
<protein>
    <submittedName>
        <fullName evidence="5">Acetyltransferase</fullName>
    </submittedName>
</protein>
<dbReference type="EMBL" id="BOOR01000045">
    <property type="protein sequence ID" value="GII57106.1"/>
    <property type="molecule type" value="Genomic_DNA"/>
</dbReference>
<dbReference type="Gene3D" id="3.40.630.30">
    <property type="match status" value="1"/>
</dbReference>
<dbReference type="InterPro" id="IPR000182">
    <property type="entry name" value="GNAT_dom"/>
</dbReference>
<sequence length="192" mass="21534">MIQHVAGDGPEPSAPSRVTLRPFTVHDQDEFIGLVRASAELHYPYMNLPATPEDFQAFMRRYDDPEAAEAHLVYERETGAVAGYVTLNSIIRGRLQSAAIAYAAFAPFGGRGYMSEGLGLVVRHAFENLRLHRLEAQIQPDNTRSIKLVQRAGFRYEGLAPELLFIDGAWRDHERWVLLNTLGKPHPSLPAR</sequence>
<dbReference type="SUPFAM" id="SSF55729">
    <property type="entry name" value="Acyl-CoA N-acyltransferases (Nat)"/>
    <property type="match status" value="1"/>
</dbReference>
<evidence type="ECO:0000259" key="4">
    <source>
        <dbReference type="PROSITE" id="PS51186"/>
    </source>
</evidence>
<organism evidence="5 6">
    <name type="scientific">Planotetraspora thailandica</name>
    <dbReference type="NCBI Taxonomy" id="487172"/>
    <lineage>
        <taxon>Bacteria</taxon>
        <taxon>Bacillati</taxon>
        <taxon>Actinomycetota</taxon>
        <taxon>Actinomycetes</taxon>
        <taxon>Streptosporangiales</taxon>
        <taxon>Streptosporangiaceae</taxon>
        <taxon>Planotetraspora</taxon>
    </lineage>
</organism>
<dbReference type="GO" id="GO:0005737">
    <property type="term" value="C:cytoplasm"/>
    <property type="evidence" value="ECO:0007669"/>
    <property type="project" value="TreeGrafter"/>
</dbReference>
<name>A0A8J3V905_9ACTN</name>
<dbReference type="GO" id="GO:0008999">
    <property type="term" value="F:protein-N-terminal-alanine acetyltransferase activity"/>
    <property type="evidence" value="ECO:0007669"/>
    <property type="project" value="TreeGrafter"/>
</dbReference>
<accession>A0A8J3V905</accession>
<reference evidence="5" key="1">
    <citation type="submission" date="2021-01" db="EMBL/GenBank/DDBJ databases">
        <title>Whole genome shotgun sequence of Planotetraspora thailandica NBRC 104271.</title>
        <authorList>
            <person name="Komaki H."/>
            <person name="Tamura T."/>
        </authorList>
    </citation>
    <scope>NUCLEOTIDE SEQUENCE</scope>
    <source>
        <strain evidence="5">NBRC 104271</strain>
    </source>
</reference>
<dbReference type="PANTHER" id="PTHR43792">
    <property type="entry name" value="GNAT FAMILY, PUTATIVE (AFU_ORTHOLOGUE AFUA_3G00765)-RELATED-RELATED"/>
    <property type="match status" value="1"/>
</dbReference>
<keyword evidence="6" id="KW-1185">Reference proteome</keyword>
<dbReference type="Pfam" id="PF13302">
    <property type="entry name" value="Acetyltransf_3"/>
    <property type="match status" value="1"/>
</dbReference>
<dbReference type="PANTHER" id="PTHR43792:SF8">
    <property type="entry name" value="[RIBOSOMAL PROTEIN US5]-ALANINE N-ACETYLTRANSFERASE"/>
    <property type="match status" value="1"/>
</dbReference>
<dbReference type="Proteomes" id="UP000605992">
    <property type="component" value="Unassembled WGS sequence"/>
</dbReference>
<evidence type="ECO:0000256" key="1">
    <source>
        <dbReference type="ARBA" id="ARBA00022679"/>
    </source>
</evidence>